<dbReference type="GO" id="GO:0016020">
    <property type="term" value="C:membrane"/>
    <property type="evidence" value="ECO:0007669"/>
    <property type="project" value="UniProtKB-SubCell"/>
</dbReference>
<evidence type="ECO:0008006" key="12">
    <source>
        <dbReference type="Google" id="ProtNLM"/>
    </source>
</evidence>
<dbReference type="PANTHER" id="PTHR31086">
    <property type="entry name" value="ALUMINUM-ACTIVATED MALATE TRANSPORTER 10"/>
    <property type="match status" value="1"/>
</dbReference>
<keyword evidence="3" id="KW-0813">Transport</keyword>
<gene>
    <name evidence="10" type="ORF">EZV62_002111</name>
</gene>
<keyword evidence="6" id="KW-0406">Ion transport</keyword>
<protein>
    <recommendedName>
        <fullName evidence="12">Aluminum-activated malate transporter</fullName>
    </recommendedName>
</protein>
<evidence type="ECO:0000256" key="7">
    <source>
        <dbReference type="ARBA" id="ARBA00023136"/>
    </source>
</evidence>
<reference evidence="11" key="1">
    <citation type="journal article" date="2019" name="Gigascience">
        <title>De novo genome assembly of the endangered Acer yangbiense, a plant species with extremely small populations endemic to Yunnan Province, China.</title>
        <authorList>
            <person name="Yang J."/>
            <person name="Wariss H.M."/>
            <person name="Tao L."/>
            <person name="Zhang R."/>
            <person name="Yun Q."/>
            <person name="Hollingsworth P."/>
            <person name="Dao Z."/>
            <person name="Luo G."/>
            <person name="Guo H."/>
            <person name="Ma Y."/>
            <person name="Sun W."/>
        </authorList>
    </citation>
    <scope>NUCLEOTIDE SEQUENCE [LARGE SCALE GENOMIC DNA]</scope>
    <source>
        <strain evidence="11">cv. Malutang</strain>
    </source>
</reference>
<evidence type="ECO:0000256" key="2">
    <source>
        <dbReference type="ARBA" id="ARBA00007079"/>
    </source>
</evidence>
<dbReference type="EMBL" id="VAHF01000001">
    <property type="protein sequence ID" value="TXG73532.1"/>
    <property type="molecule type" value="Genomic_DNA"/>
</dbReference>
<evidence type="ECO:0000256" key="6">
    <source>
        <dbReference type="ARBA" id="ARBA00023065"/>
    </source>
</evidence>
<feature type="transmembrane region" description="Helical" evidence="9">
    <location>
        <begin position="130"/>
        <end position="150"/>
    </location>
</feature>
<evidence type="ECO:0000256" key="5">
    <source>
        <dbReference type="ARBA" id="ARBA00022989"/>
    </source>
</evidence>
<keyword evidence="5 9" id="KW-1133">Transmembrane helix</keyword>
<accession>A0A5C7IY55</accession>
<proteinExistence type="inferred from homology"/>
<evidence type="ECO:0000256" key="9">
    <source>
        <dbReference type="SAM" id="Phobius"/>
    </source>
</evidence>
<dbReference type="AlphaFoldDB" id="A0A5C7IY55"/>
<comment type="subcellular location">
    <subcellularLocation>
        <location evidence="1">Membrane</location>
        <topology evidence="1">Multi-pass membrane protein</topology>
    </subcellularLocation>
</comment>
<keyword evidence="8" id="KW-0407">Ion channel</keyword>
<feature type="transmembrane region" description="Helical" evidence="9">
    <location>
        <begin position="157"/>
        <end position="177"/>
    </location>
</feature>
<evidence type="ECO:0000256" key="3">
    <source>
        <dbReference type="ARBA" id="ARBA00022448"/>
    </source>
</evidence>
<keyword evidence="4 9" id="KW-0812">Transmembrane</keyword>
<sequence>MCKASNIEMEVVSAGADQKEGMMNRGWGKLKAFPGKLKKLGKDDPRRIIHSLKVGLAITLVSLFYYFEPLYEGFGVSAMWAVMTVVVVFEFSVGATLSKGLNRGLATIVAGTLGFGAHRLADLPGERGEPIILGLLVFLQASMMTFIRFFPQMKAKYDYGLLVFILTFCLISVSGYRDDEVLDMAYQRVSTILIGGFTSMLVCIFICPIWAGHDLHNLVANNIEQLACFLEGFGLEYFKTSEDEESNKTLLEGYKSVLHSKQTEESLAIFARWEPFHGRFRFGHPWKQYLKIGSLTRKCAYRIEALHDYLNTGNQTPQEIRSKIQEEIIKVSSESVKGLKELAMAIKTMTTPSAAILHITRSKIAAKNLKFMLNTELCKEISDLLEVIPAVTMASLLADVVSCSEKIAESVHELASLAKFKSVKPELVAERKPSLRNAECVHEVASVDKFKDVKPEVAAMKPSLRKMQSYSSINVHQSHHVITVE</sequence>
<dbReference type="InterPro" id="IPR020966">
    <property type="entry name" value="ALMT"/>
</dbReference>
<dbReference type="GO" id="GO:0034220">
    <property type="term" value="P:monoatomic ion transmembrane transport"/>
    <property type="evidence" value="ECO:0007669"/>
    <property type="project" value="UniProtKB-KW"/>
</dbReference>
<keyword evidence="7 9" id="KW-0472">Membrane</keyword>
<dbReference type="GO" id="GO:0015743">
    <property type="term" value="P:malate transport"/>
    <property type="evidence" value="ECO:0007669"/>
    <property type="project" value="InterPro"/>
</dbReference>
<comment type="similarity">
    <text evidence="2">Belongs to the aromatic acid exporter (TC 2.A.85) family.</text>
</comment>
<evidence type="ECO:0000256" key="8">
    <source>
        <dbReference type="ARBA" id="ARBA00023303"/>
    </source>
</evidence>
<feature type="transmembrane region" description="Helical" evidence="9">
    <location>
        <begin position="100"/>
        <end position="118"/>
    </location>
</feature>
<feature type="transmembrane region" description="Helical" evidence="9">
    <location>
        <begin position="189"/>
        <end position="211"/>
    </location>
</feature>
<evidence type="ECO:0000256" key="4">
    <source>
        <dbReference type="ARBA" id="ARBA00022692"/>
    </source>
</evidence>
<organism evidence="10 11">
    <name type="scientific">Acer yangbiense</name>
    <dbReference type="NCBI Taxonomy" id="1000413"/>
    <lineage>
        <taxon>Eukaryota</taxon>
        <taxon>Viridiplantae</taxon>
        <taxon>Streptophyta</taxon>
        <taxon>Embryophyta</taxon>
        <taxon>Tracheophyta</taxon>
        <taxon>Spermatophyta</taxon>
        <taxon>Magnoliopsida</taxon>
        <taxon>eudicotyledons</taxon>
        <taxon>Gunneridae</taxon>
        <taxon>Pentapetalae</taxon>
        <taxon>rosids</taxon>
        <taxon>malvids</taxon>
        <taxon>Sapindales</taxon>
        <taxon>Sapindaceae</taxon>
        <taxon>Hippocastanoideae</taxon>
        <taxon>Acereae</taxon>
        <taxon>Acer</taxon>
    </lineage>
</organism>
<dbReference type="Pfam" id="PF11744">
    <property type="entry name" value="ALMT"/>
    <property type="match status" value="1"/>
</dbReference>
<keyword evidence="11" id="KW-1185">Reference proteome</keyword>
<dbReference type="Proteomes" id="UP000323000">
    <property type="component" value="Chromosome 1"/>
</dbReference>
<feature type="transmembrane region" description="Helical" evidence="9">
    <location>
        <begin position="73"/>
        <end position="93"/>
    </location>
</feature>
<name>A0A5C7IY55_9ROSI</name>
<evidence type="ECO:0000313" key="11">
    <source>
        <dbReference type="Proteomes" id="UP000323000"/>
    </source>
</evidence>
<evidence type="ECO:0000313" key="10">
    <source>
        <dbReference type="EMBL" id="TXG73532.1"/>
    </source>
</evidence>
<evidence type="ECO:0000256" key="1">
    <source>
        <dbReference type="ARBA" id="ARBA00004141"/>
    </source>
</evidence>
<feature type="transmembrane region" description="Helical" evidence="9">
    <location>
        <begin position="48"/>
        <end position="67"/>
    </location>
</feature>
<dbReference type="OrthoDB" id="68611at2759"/>
<comment type="caution">
    <text evidence="10">The sequence shown here is derived from an EMBL/GenBank/DDBJ whole genome shotgun (WGS) entry which is preliminary data.</text>
</comment>